<dbReference type="InterPro" id="IPR024079">
    <property type="entry name" value="MetalloPept_cat_dom_sf"/>
</dbReference>
<dbReference type="AlphaFoldDB" id="A0A023G5K7"/>
<protein>
    <submittedName>
        <fullName evidence="2">Putative secreted protein</fullName>
    </submittedName>
</protein>
<dbReference type="GO" id="GO:0008237">
    <property type="term" value="F:metallopeptidase activity"/>
    <property type="evidence" value="ECO:0007669"/>
    <property type="project" value="InterPro"/>
</dbReference>
<feature type="signal peptide" evidence="1">
    <location>
        <begin position="1"/>
        <end position="20"/>
    </location>
</feature>
<proteinExistence type="evidence at transcript level"/>
<evidence type="ECO:0000313" key="2">
    <source>
        <dbReference type="EMBL" id="JAC28180.1"/>
    </source>
</evidence>
<dbReference type="EMBL" id="GBBM01007238">
    <property type="protein sequence ID" value="JAC28180.1"/>
    <property type="molecule type" value="mRNA"/>
</dbReference>
<name>A0A023G5K7_AMBTT</name>
<reference evidence="2" key="1">
    <citation type="submission" date="2014-03" db="EMBL/GenBank/DDBJ databases">
        <title>The sialotranscriptome of Amblyomma triste, Amblyomma parvum and Amblyomma cajennense ticks, uncovered by 454-based RNA-seq.</title>
        <authorList>
            <person name="Garcia G.R."/>
            <person name="Gardinassi L.G."/>
            <person name="Ribeiro J.M."/>
            <person name="Anatriello E."/>
            <person name="Ferreira B.R."/>
            <person name="Moreira H.N."/>
            <person name="Mafra C."/>
            <person name="Olegario M.M."/>
            <person name="Szabo P.J."/>
            <person name="Miranda-Santos I.K."/>
            <person name="Maruyama S.R."/>
        </authorList>
    </citation>
    <scope>NUCLEOTIDE SEQUENCE</scope>
    <source>
        <strain evidence="2">Mato Grasso do Sul</strain>
        <tissue evidence="2">Salivary glands</tissue>
    </source>
</reference>
<feature type="chain" id="PRO_5001521705" evidence="1">
    <location>
        <begin position="21"/>
        <end position="224"/>
    </location>
</feature>
<evidence type="ECO:0000256" key="1">
    <source>
        <dbReference type="SAM" id="SignalP"/>
    </source>
</evidence>
<sequence>MHRMILAIFFLALPLGSVAAQAKTSRSPPKPIGESVTVNAVVFYDSAYTAQNEQQGRSDPKSGEDPMKKKVEAMLQKAQKHFNNQNISIKIETKQVTQTSNFSVPYGEKSLNATLTLKNLQVYAEAAAQSNNTVFYLLTEKAMYQESRRGDRIPRELFEIATHSTFCSNQASAAVVRNGSEHWQYMRLVAATASIFGSNTYTRIPPSDRDRMEIIFGRCHSQSI</sequence>
<dbReference type="Gene3D" id="3.40.390.10">
    <property type="entry name" value="Collagenase (Catalytic Domain)"/>
    <property type="match status" value="1"/>
</dbReference>
<organism evidence="2">
    <name type="scientific">Amblyomma triste</name>
    <name type="common">Neotropical tick</name>
    <dbReference type="NCBI Taxonomy" id="251400"/>
    <lineage>
        <taxon>Eukaryota</taxon>
        <taxon>Metazoa</taxon>
        <taxon>Ecdysozoa</taxon>
        <taxon>Arthropoda</taxon>
        <taxon>Chelicerata</taxon>
        <taxon>Arachnida</taxon>
        <taxon>Acari</taxon>
        <taxon>Parasitiformes</taxon>
        <taxon>Ixodida</taxon>
        <taxon>Ixodoidea</taxon>
        <taxon>Ixodidae</taxon>
        <taxon>Amblyomminae</taxon>
        <taxon>Amblyomma</taxon>
    </lineage>
</organism>
<keyword evidence="1" id="KW-0732">Signal</keyword>
<accession>A0A023G5K7</accession>